<gene>
    <name evidence="1" type="ordered locus">SELR_13420</name>
</gene>
<dbReference type="Proteomes" id="UP000007887">
    <property type="component" value="Chromosome"/>
</dbReference>
<proteinExistence type="predicted"/>
<name>I0GQL3_SELRL</name>
<dbReference type="EMBL" id="AP012292">
    <property type="protein sequence ID" value="BAL83050.1"/>
    <property type="molecule type" value="Genomic_DNA"/>
</dbReference>
<evidence type="ECO:0000313" key="1">
    <source>
        <dbReference type="EMBL" id="BAL83050.1"/>
    </source>
</evidence>
<evidence type="ECO:0000313" key="2">
    <source>
        <dbReference type="Proteomes" id="UP000007887"/>
    </source>
</evidence>
<dbReference type="PATRIC" id="fig|927704.6.peg.1382"/>
<dbReference type="HOGENOM" id="CLU_1260713_0_0_9"/>
<dbReference type="RefSeq" id="WP_014424487.1">
    <property type="nucleotide sequence ID" value="NC_017068.1"/>
</dbReference>
<organism evidence="1 2">
    <name type="scientific">Selenomonas ruminantium subsp. lactilytica (strain NBRC 103574 / TAM6421)</name>
    <dbReference type="NCBI Taxonomy" id="927704"/>
    <lineage>
        <taxon>Bacteria</taxon>
        <taxon>Bacillati</taxon>
        <taxon>Bacillota</taxon>
        <taxon>Negativicutes</taxon>
        <taxon>Selenomonadales</taxon>
        <taxon>Selenomonadaceae</taxon>
        <taxon>Selenomonas</taxon>
    </lineage>
</organism>
<dbReference type="OrthoDB" id="2046926at2"/>
<protein>
    <recommendedName>
        <fullName evidence="3">YubB ferredoxin-like domain-containing protein</fullName>
    </recommendedName>
</protein>
<dbReference type="KEGG" id="sri:SELR_13420"/>
<dbReference type="AlphaFoldDB" id="I0GQL3"/>
<reference evidence="1 2" key="1">
    <citation type="submission" date="2011-10" db="EMBL/GenBank/DDBJ databases">
        <title>Whole genome sequence of Selenomonas ruminantium subsp. lactilytica TAM6421.</title>
        <authorList>
            <person name="Oguchi A."/>
            <person name="Ankai A."/>
            <person name="Kaneko J."/>
            <person name="Yamada-Narita S."/>
            <person name="Fukui S."/>
            <person name="Takahashi M."/>
            <person name="Onodera T."/>
            <person name="Kojima S."/>
            <person name="Fushimi T."/>
            <person name="Abe N."/>
            <person name="Kamio Y."/>
            <person name="Yamazaki S."/>
            <person name="Fujita N."/>
        </authorList>
    </citation>
    <scope>NUCLEOTIDE SEQUENCE [LARGE SCALE GENOMIC DNA]</scope>
    <source>
        <strain evidence="2">NBRC 103574 / TAM6421</strain>
    </source>
</reference>
<accession>I0GQL3</accession>
<evidence type="ECO:0008006" key="3">
    <source>
        <dbReference type="Google" id="ProtNLM"/>
    </source>
</evidence>
<sequence length="219" mass="25606">MPNWCQTSIEFAGNKEAIYKLYNFIDDQKYLTFEQKPYQFNKNYWLGTFLERAGLDTDNFKCRGQITYWPDEPEAYDDSGERYFFILKTETAWSPMLAMWLEIIDNISPGVTLLYTAEECGNGIYQTNDSSYVGKYFVDVFIDNPEALPQSLKGTIFSDSFFEYDVTEDYLRQGLLKAFPDKLTSDTNDLLELLDDLDIGDDNCINIQPWEYVSEQDQY</sequence>